<dbReference type="Gene3D" id="1.20.1530.20">
    <property type="match status" value="1"/>
</dbReference>
<dbReference type="STRING" id="443610.VE25_21130"/>
<reference evidence="13 14" key="1">
    <citation type="submission" date="2015-03" db="EMBL/GenBank/DDBJ databases">
        <authorList>
            <person name="Hassan Y.I."/>
            <person name="Lepp D."/>
            <person name="Li X.-Z."/>
            <person name="Zhou T."/>
        </authorList>
    </citation>
    <scope>NUCLEOTIDE SEQUENCE [LARGE SCALE GENOMIC DNA]</scope>
    <source>
        <strain evidence="13 14">BD-c194</strain>
    </source>
</reference>
<sequence length="616" mass="65886">METNLLPVIFAVLAACVVLVPLAKWAGLGTVLGYLAVGILIGPYGFGLIPDGETTLNVAEFGVVIMLFLVGLELQPRELWRMRHRLVGLGVTQILVTAVALAAILTLFGYAWQVGIVIGLALALSSTAIAMQSIEERNLTQTDTGRTSLAILLLQDVAVIPILAAIPLLVTLGPLSPDAIGAGLAEAAHAVEDPADWVDALFILGAFIAAIAASRFVVRPALALVAGSGVREIFTALALALVVGAALLTQLAGLSPALGAFIGGVLLADSEYRHELGSILEPFKGLLLGLFFISVGVSIAFDVLQAEPWRILSLVLALVTVKVLVLLVLTSFARHHIADRLLVAVLLSQTGEFAFVVLQFAMSSGVMGLADYQVLTVVVALSMATTPLLLVVFDRLVAPRLDTRAAKPPAEPIDSRQSIVVLGYGRFGQIITRMLRAQGFETTLIDDDPAQIELMKRFGVKVFYGDGSRLELLHAAGVAQAQLVVVAVAGGHRIVSIARMLRKHFPDVKIAARAIDREHAHELMELGVEAIERETFLSAVSLGAQALELLGYPPEHARRLAEAFERHDRQLLADSFELRHDDEAYVGLFRRRSMELLDEVMKATPPVDKKGSGGSE</sequence>
<keyword evidence="3" id="KW-0813">Transport</keyword>
<keyword evidence="7" id="KW-0630">Potassium</keyword>
<feature type="transmembrane region" description="Helical" evidence="11">
    <location>
        <begin position="374"/>
        <end position="393"/>
    </location>
</feature>
<evidence type="ECO:0000256" key="1">
    <source>
        <dbReference type="ARBA" id="ARBA00004127"/>
    </source>
</evidence>
<dbReference type="InterPro" id="IPR006153">
    <property type="entry name" value="Cation/H_exchanger_TM"/>
</dbReference>
<dbReference type="RefSeq" id="WP_046110654.1">
    <property type="nucleotide sequence ID" value="NZ_JZEX01000199.1"/>
</dbReference>
<feature type="transmembrane region" description="Helical" evidence="11">
    <location>
        <begin position="55"/>
        <end position="74"/>
    </location>
</feature>
<dbReference type="GO" id="GO:0005886">
    <property type="term" value="C:plasma membrane"/>
    <property type="evidence" value="ECO:0007669"/>
    <property type="project" value="TreeGrafter"/>
</dbReference>
<dbReference type="Proteomes" id="UP000033632">
    <property type="component" value="Unassembled WGS sequence"/>
</dbReference>
<dbReference type="NCBIfam" id="TIGR00932">
    <property type="entry name" value="2a37"/>
    <property type="match status" value="1"/>
</dbReference>
<proteinExistence type="inferred from homology"/>
<dbReference type="GO" id="GO:0012505">
    <property type="term" value="C:endomembrane system"/>
    <property type="evidence" value="ECO:0007669"/>
    <property type="project" value="UniProtKB-SubCell"/>
</dbReference>
<keyword evidence="5" id="KW-0633">Potassium transport</keyword>
<evidence type="ECO:0000256" key="6">
    <source>
        <dbReference type="ARBA" id="ARBA00022692"/>
    </source>
</evidence>
<feature type="transmembrane region" description="Helical" evidence="11">
    <location>
        <begin position="149"/>
        <end position="170"/>
    </location>
</feature>
<accession>A0A0F5FDD8</accession>
<feature type="transmembrane region" description="Helical" evidence="11">
    <location>
        <begin position="309"/>
        <end position="329"/>
    </location>
</feature>
<evidence type="ECO:0000256" key="4">
    <source>
        <dbReference type="ARBA" id="ARBA00022449"/>
    </source>
</evidence>
<dbReference type="GO" id="GO:0015297">
    <property type="term" value="F:antiporter activity"/>
    <property type="evidence" value="ECO:0007669"/>
    <property type="project" value="UniProtKB-KW"/>
</dbReference>
<dbReference type="InterPro" id="IPR038770">
    <property type="entry name" value="Na+/solute_symporter_sf"/>
</dbReference>
<keyword evidence="4" id="KW-0050">Antiport</keyword>
<keyword evidence="14" id="KW-1185">Reference proteome</keyword>
<evidence type="ECO:0000256" key="5">
    <source>
        <dbReference type="ARBA" id="ARBA00022538"/>
    </source>
</evidence>
<evidence type="ECO:0000256" key="10">
    <source>
        <dbReference type="ARBA" id="ARBA00023136"/>
    </source>
</evidence>
<dbReference type="GO" id="GO:0008324">
    <property type="term" value="F:monoatomic cation transmembrane transporter activity"/>
    <property type="evidence" value="ECO:0007669"/>
    <property type="project" value="InterPro"/>
</dbReference>
<feature type="transmembrane region" description="Helical" evidence="11">
    <location>
        <begin position="110"/>
        <end position="129"/>
    </location>
</feature>
<dbReference type="Pfam" id="PF02254">
    <property type="entry name" value="TrkA_N"/>
    <property type="match status" value="1"/>
</dbReference>
<dbReference type="Pfam" id="PF00999">
    <property type="entry name" value="Na_H_Exchanger"/>
    <property type="match status" value="1"/>
</dbReference>
<evidence type="ECO:0000256" key="11">
    <source>
        <dbReference type="SAM" id="Phobius"/>
    </source>
</evidence>
<feature type="transmembrane region" description="Helical" evidence="11">
    <location>
        <begin position="341"/>
        <end position="362"/>
    </location>
</feature>
<evidence type="ECO:0000256" key="2">
    <source>
        <dbReference type="ARBA" id="ARBA00005551"/>
    </source>
</evidence>
<feature type="transmembrane region" description="Helical" evidence="11">
    <location>
        <begin position="6"/>
        <end position="24"/>
    </location>
</feature>
<dbReference type="InterPro" id="IPR036291">
    <property type="entry name" value="NAD(P)-bd_dom_sf"/>
</dbReference>
<feature type="transmembrane region" description="Helical" evidence="11">
    <location>
        <begin position="200"/>
        <end position="218"/>
    </location>
</feature>
<organism evidence="13 14">
    <name type="scientific">Devosia geojensis</name>
    <dbReference type="NCBI Taxonomy" id="443610"/>
    <lineage>
        <taxon>Bacteria</taxon>
        <taxon>Pseudomonadati</taxon>
        <taxon>Pseudomonadota</taxon>
        <taxon>Alphaproteobacteria</taxon>
        <taxon>Hyphomicrobiales</taxon>
        <taxon>Devosiaceae</taxon>
        <taxon>Devosia</taxon>
    </lineage>
</organism>
<keyword evidence="8 11" id="KW-1133">Transmembrane helix</keyword>
<dbReference type="EMBL" id="JZEX01000199">
    <property type="protein sequence ID" value="KKB06808.1"/>
    <property type="molecule type" value="Genomic_DNA"/>
</dbReference>
<evidence type="ECO:0000256" key="3">
    <source>
        <dbReference type="ARBA" id="ARBA00022448"/>
    </source>
</evidence>
<gene>
    <name evidence="13" type="ORF">VE25_21130</name>
</gene>
<dbReference type="InterPro" id="IPR004771">
    <property type="entry name" value="K/H_exchanger"/>
</dbReference>
<feature type="transmembrane region" description="Helical" evidence="11">
    <location>
        <begin position="254"/>
        <end position="272"/>
    </location>
</feature>
<keyword evidence="10 11" id="KW-0472">Membrane</keyword>
<comment type="subcellular location">
    <subcellularLocation>
        <location evidence="1">Endomembrane system</location>
        <topology evidence="1">Multi-pass membrane protein</topology>
    </subcellularLocation>
</comment>
<comment type="similarity">
    <text evidence="2">Belongs to the monovalent cation:proton antiporter 2 (CPA2) transporter (TC 2.A.37) family.</text>
</comment>
<evidence type="ECO:0000259" key="12">
    <source>
        <dbReference type="PROSITE" id="PS51201"/>
    </source>
</evidence>
<dbReference type="PROSITE" id="PS51201">
    <property type="entry name" value="RCK_N"/>
    <property type="match status" value="1"/>
</dbReference>
<dbReference type="OrthoDB" id="9781411at2"/>
<keyword evidence="9" id="KW-0406">Ion transport</keyword>
<evidence type="ECO:0000256" key="8">
    <source>
        <dbReference type="ARBA" id="ARBA00022989"/>
    </source>
</evidence>
<keyword evidence="6 11" id="KW-0812">Transmembrane</keyword>
<dbReference type="InterPro" id="IPR003148">
    <property type="entry name" value="RCK_N"/>
</dbReference>
<evidence type="ECO:0000256" key="9">
    <source>
        <dbReference type="ARBA" id="ARBA00023065"/>
    </source>
</evidence>
<dbReference type="PATRIC" id="fig|443610.3.peg.2555"/>
<dbReference type="PANTHER" id="PTHR46157">
    <property type="entry name" value="K(+) EFFLUX ANTIPORTER 3, CHLOROPLASTIC"/>
    <property type="match status" value="1"/>
</dbReference>
<dbReference type="GO" id="GO:0006813">
    <property type="term" value="P:potassium ion transport"/>
    <property type="evidence" value="ECO:0007669"/>
    <property type="project" value="UniProtKB-KW"/>
</dbReference>
<feature type="transmembrane region" description="Helical" evidence="11">
    <location>
        <begin position="230"/>
        <end position="248"/>
    </location>
</feature>
<protein>
    <recommendedName>
        <fullName evidence="12">RCK N-terminal domain-containing protein</fullName>
    </recommendedName>
</protein>
<dbReference type="SUPFAM" id="SSF51735">
    <property type="entry name" value="NAD(P)-binding Rossmann-fold domains"/>
    <property type="match status" value="1"/>
</dbReference>
<dbReference type="GO" id="GO:1902600">
    <property type="term" value="P:proton transmembrane transport"/>
    <property type="evidence" value="ECO:0007669"/>
    <property type="project" value="InterPro"/>
</dbReference>
<evidence type="ECO:0000313" key="14">
    <source>
        <dbReference type="Proteomes" id="UP000033632"/>
    </source>
</evidence>
<dbReference type="Gene3D" id="3.40.50.720">
    <property type="entry name" value="NAD(P)-binding Rossmann-like Domain"/>
    <property type="match status" value="1"/>
</dbReference>
<evidence type="ECO:0000313" key="13">
    <source>
        <dbReference type="EMBL" id="KKB06808.1"/>
    </source>
</evidence>
<dbReference type="PANTHER" id="PTHR46157:SF4">
    <property type="entry name" value="K(+) EFFLUX ANTIPORTER 3, CHLOROPLASTIC"/>
    <property type="match status" value="1"/>
</dbReference>
<dbReference type="AlphaFoldDB" id="A0A0F5FDD8"/>
<feature type="transmembrane region" description="Helical" evidence="11">
    <location>
        <begin position="31"/>
        <end position="49"/>
    </location>
</feature>
<feature type="domain" description="RCK N-terminal" evidence="12">
    <location>
        <begin position="416"/>
        <end position="535"/>
    </location>
</feature>
<feature type="transmembrane region" description="Helical" evidence="11">
    <location>
        <begin position="86"/>
        <end position="104"/>
    </location>
</feature>
<comment type="caution">
    <text evidence="13">The sequence shown here is derived from an EMBL/GenBank/DDBJ whole genome shotgun (WGS) entry which is preliminary data.</text>
</comment>
<dbReference type="FunFam" id="3.40.50.720:FF:000036">
    <property type="entry name" value="Glutathione-regulated potassium-efflux system protein KefB"/>
    <property type="match status" value="1"/>
</dbReference>
<evidence type="ECO:0000256" key="7">
    <source>
        <dbReference type="ARBA" id="ARBA00022958"/>
    </source>
</evidence>
<name>A0A0F5FDD8_9HYPH</name>
<feature type="transmembrane region" description="Helical" evidence="11">
    <location>
        <begin position="284"/>
        <end position="303"/>
    </location>
</feature>